<dbReference type="SFLD" id="SFLDG00358">
    <property type="entry name" value="Main_(cytGST)"/>
    <property type="match status" value="1"/>
</dbReference>
<dbReference type="SUPFAM" id="SSF52833">
    <property type="entry name" value="Thioredoxin-like"/>
    <property type="match status" value="1"/>
</dbReference>
<dbReference type="CDD" id="cd03207">
    <property type="entry name" value="GST_C_8"/>
    <property type="match status" value="1"/>
</dbReference>
<name>A0ABV7H9N5_9BURK</name>
<dbReference type="CDD" id="cd03046">
    <property type="entry name" value="GST_N_GTT1_like"/>
    <property type="match status" value="1"/>
</dbReference>
<dbReference type="PANTHER" id="PTHR44051">
    <property type="entry name" value="GLUTATHIONE S-TRANSFERASE-RELATED"/>
    <property type="match status" value="1"/>
</dbReference>
<dbReference type="InterPro" id="IPR004046">
    <property type="entry name" value="GST_C"/>
</dbReference>
<dbReference type="PANTHER" id="PTHR44051:SF8">
    <property type="entry name" value="GLUTATHIONE S-TRANSFERASE GSTA"/>
    <property type="match status" value="1"/>
</dbReference>
<dbReference type="PROSITE" id="PS50405">
    <property type="entry name" value="GST_CTER"/>
    <property type="match status" value="1"/>
</dbReference>
<gene>
    <name evidence="4" type="ORF">ACFOEN_17130</name>
</gene>
<dbReference type="Proteomes" id="UP001595556">
    <property type="component" value="Unassembled WGS sequence"/>
</dbReference>
<dbReference type="EMBL" id="JBHRTI010000010">
    <property type="protein sequence ID" value="MFC3149349.1"/>
    <property type="molecule type" value="Genomic_DNA"/>
</dbReference>
<dbReference type="InterPro" id="IPR010987">
    <property type="entry name" value="Glutathione-S-Trfase_C-like"/>
</dbReference>
<evidence type="ECO:0000313" key="4">
    <source>
        <dbReference type="EMBL" id="MFC3149349.1"/>
    </source>
</evidence>
<dbReference type="SFLD" id="SFLDS00019">
    <property type="entry name" value="Glutathione_Transferase_(cytos"/>
    <property type="match status" value="1"/>
</dbReference>
<comment type="similarity">
    <text evidence="1">Belongs to the GST superfamily.</text>
</comment>
<reference evidence="5" key="1">
    <citation type="journal article" date="2019" name="Int. J. Syst. Evol. Microbiol.">
        <title>The Global Catalogue of Microorganisms (GCM) 10K type strain sequencing project: providing services to taxonomists for standard genome sequencing and annotation.</title>
        <authorList>
            <consortium name="The Broad Institute Genomics Platform"/>
            <consortium name="The Broad Institute Genome Sequencing Center for Infectious Disease"/>
            <person name="Wu L."/>
            <person name="Ma J."/>
        </authorList>
    </citation>
    <scope>NUCLEOTIDE SEQUENCE [LARGE SCALE GENOMIC DNA]</scope>
    <source>
        <strain evidence="5">KCTC 52168</strain>
    </source>
</reference>
<dbReference type="SFLD" id="SFLDG01150">
    <property type="entry name" value="Main.1:_Beta-like"/>
    <property type="match status" value="1"/>
</dbReference>
<dbReference type="RefSeq" id="WP_377306037.1">
    <property type="nucleotide sequence ID" value="NZ_CP180191.1"/>
</dbReference>
<evidence type="ECO:0000313" key="5">
    <source>
        <dbReference type="Proteomes" id="UP001595556"/>
    </source>
</evidence>
<dbReference type="InterPro" id="IPR036249">
    <property type="entry name" value="Thioredoxin-like_sf"/>
</dbReference>
<protein>
    <submittedName>
        <fullName evidence="4">Glutathione S-transferase family protein</fullName>
    </submittedName>
</protein>
<evidence type="ECO:0000259" key="2">
    <source>
        <dbReference type="PROSITE" id="PS50404"/>
    </source>
</evidence>
<keyword evidence="5" id="KW-1185">Reference proteome</keyword>
<dbReference type="Pfam" id="PF00043">
    <property type="entry name" value="GST_C"/>
    <property type="match status" value="1"/>
</dbReference>
<feature type="domain" description="GST N-terminal" evidence="2">
    <location>
        <begin position="1"/>
        <end position="81"/>
    </location>
</feature>
<dbReference type="Gene3D" id="1.20.1050.10">
    <property type="match status" value="1"/>
</dbReference>
<dbReference type="InterPro" id="IPR004045">
    <property type="entry name" value="Glutathione_S-Trfase_N"/>
</dbReference>
<dbReference type="InterPro" id="IPR040079">
    <property type="entry name" value="Glutathione_S-Trfase"/>
</dbReference>
<organism evidence="4 5">
    <name type="scientific">Piscinibacterium candidicorallinum</name>
    <dbReference type="NCBI Taxonomy" id="1793872"/>
    <lineage>
        <taxon>Bacteria</taxon>
        <taxon>Pseudomonadati</taxon>
        <taxon>Pseudomonadota</taxon>
        <taxon>Betaproteobacteria</taxon>
        <taxon>Burkholderiales</taxon>
        <taxon>Piscinibacterium</taxon>
    </lineage>
</organism>
<dbReference type="SUPFAM" id="SSF47616">
    <property type="entry name" value="GST C-terminal domain-like"/>
    <property type="match status" value="1"/>
</dbReference>
<proteinExistence type="inferred from homology"/>
<dbReference type="PROSITE" id="PS50404">
    <property type="entry name" value="GST_NTER"/>
    <property type="match status" value="1"/>
</dbReference>
<sequence length="205" mass="22511">MSLKIYGVAASRAVRTLWMAEELGLTYEHVPVHYMGGGAKTPEMLALNPNGHIPVIDDDGLVVWESLAINLYLARKHGGPLAPANLAEEAAVLQWSFWVGNECEKDALTILMHRMGLPEPQRDLSLAEKAAQRLRTPFAVLEAHLAAREYIAADRFTVADLNCACVLTWARADTDLMAAHPKLAAWLKRCLAREGFQKAKAVGKS</sequence>
<evidence type="ECO:0000259" key="3">
    <source>
        <dbReference type="PROSITE" id="PS50405"/>
    </source>
</evidence>
<dbReference type="Gene3D" id="3.40.30.10">
    <property type="entry name" value="Glutaredoxin"/>
    <property type="match status" value="1"/>
</dbReference>
<feature type="domain" description="GST C-terminal" evidence="3">
    <location>
        <begin position="85"/>
        <end position="205"/>
    </location>
</feature>
<comment type="caution">
    <text evidence="4">The sequence shown here is derived from an EMBL/GenBank/DDBJ whole genome shotgun (WGS) entry which is preliminary data.</text>
</comment>
<dbReference type="InterPro" id="IPR036282">
    <property type="entry name" value="Glutathione-S-Trfase_C_sf"/>
</dbReference>
<accession>A0ABV7H9N5</accession>
<evidence type="ECO:0000256" key="1">
    <source>
        <dbReference type="RuleBase" id="RU003494"/>
    </source>
</evidence>
<dbReference type="Pfam" id="PF02798">
    <property type="entry name" value="GST_N"/>
    <property type="match status" value="1"/>
</dbReference>